<dbReference type="EMBL" id="JACGWJ010000014">
    <property type="protein sequence ID" value="KAL0373597.1"/>
    <property type="molecule type" value="Genomic_DNA"/>
</dbReference>
<name>A0AAW2R0K6_SESRA</name>
<dbReference type="PANTHER" id="PTHR11439">
    <property type="entry name" value="GAG-POL-RELATED RETROTRANSPOSON"/>
    <property type="match status" value="1"/>
</dbReference>
<dbReference type="InterPro" id="IPR013103">
    <property type="entry name" value="RVT_2"/>
</dbReference>
<reference evidence="2" key="1">
    <citation type="submission" date="2020-06" db="EMBL/GenBank/DDBJ databases">
        <authorList>
            <person name="Li T."/>
            <person name="Hu X."/>
            <person name="Zhang T."/>
            <person name="Song X."/>
            <person name="Zhang H."/>
            <person name="Dai N."/>
            <person name="Sheng W."/>
            <person name="Hou X."/>
            <person name="Wei L."/>
        </authorList>
    </citation>
    <scope>NUCLEOTIDE SEQUENCE</scope>
    <source>
        <strain evidence="2">G02</strain>
        <tissue evidence="2">Leaf</tissue>
    </source>
</reference>
<gene>
    <name evidence="2" type="ORF">Sradi_3275400</name>
</gene>
<dbReference type="AlphaFoldDB" id="A0AAW2R0K6"/>
<reference evidence="2" key="2">
    <citation type="journal article" date="2024" name="Plant">
        <title>Genomic evolution and insights into agronomic trait innovations of Sesamum species.</title>
        <authorList>
            <person name="Miao H."/>
            <person name="Wang L."/>
            <person name="Qu L."/>
            <person name="Liu H."/>
            <person name="Sun Y."/>
            <person name="Le M."/>
            <person name="Wang Q."/>
            <person name="Wei S."/>
            <person name="Zheng Y."/>
            <person name="Lin W."/>
            <person name="Duan Y."/>
            <person name="Cao H."/>
            <person name="Xiong S."/>
            <person name="Wang X."/>
            <person name="Wei L."/>
            <person name="Li C."/>
            <person name="Ma Q."/>
            <person name="Ju M."/>
            <person name="Zhao R."/>
            <person name="Li G."/>
            <person name="Mu C."/>
            <person name="Tian Q."/>
            <person name="Mei H."/>
            <person name="Zhang T."/>
            <person name="Gao T."/>
            <person name="Zhang H."/>
        </authorList>
    </citation>
    <scope>NUCLEOTIDE SEQUENCE</scope>
    <source>
        <strain evidence="2">G02</strain>
    </source>
</reference>
<dbReference type="PANTHER" id="PTHR11439:SF511">
    <property type="match status" value="1"/>
</dbReference>
<comment type="caution">
    <text evidence="2">The sequence shown here is derived from an EMBL/GenBank/DDBJ whole genome shotgun (WGS) entry which is preliminary data.</text>
</comment>
<evidence type="ECO:0000313" key="2">
    <source>
        <dbReference type="EMBL" id="KAL0373597.1"/>
    </source>
</evidence>
<dbReference type="Pfam" id="PF07727">
    <property type="entry name" value="RVT_2"/>
    <property type="match status" value="1"/>
</dbReference>
<feature type="domain" description="Reverse transcriptase Ty1/copia-type" evidence="1">
    <location>
        <begin position="126"/>
        <end position="200"/>
    </location>
</feature>
<evidence type="ECO:0000259" key="1">
    <source>
        <dbReference type="Pfam" id="PF07727"/>
    </source>
</evidence>
<accession>A0AAW2R0K6</accession>
<organism evidence="2">
    <name type="scientific">Sesamum radiatum</name>
    <name type="common">Black benniseed</name>
    <dbReference type="NCBI Taxonomy" id="300843"/>
    <lineage>
        <taxon>Eukaryota</taxon>
        <taxon>Viridiplantae</taxon>
        <taxon>Streptophyta</taxon>
        <taxon>Embryophyta</taxon>
        <taxon>Tracheophyta</taxon>
        <taxon>Spermatophyta</taxon>
        <taxon>Magnoliopsida</taxon>
        <taxon>eudicotyledons</taxon>
        <taxon>Gunneridae</taxon>
        <taxon>Pentapetalae</taxon>
        <taxon>asterids</taxon>
        <taxon>lamiids</taxon>
        <taxon>Lamiales</taxon>
        <taxon>Pedaliaceae</taxon>
        <taxon>Sesamum</taxon>
    </lineage>
</organism>
<proteinExistence type="predicted"/>
<sequence length="425" mass="48219">MAYQLSLKDTKRDTGDRFMQRKKPYQDKRGIICTYCRKPGHSHETCFQIHGVPEWYRSLNDKKKKGTTNRNFAAVVDGKGDNTVVVSTLNVADFMSDLLKLIQKSTLPSDPVTNFANYVHCDEEFAGCKWVYKTKLRAGGSVEQYKARLVTKRFNQIEGVDYMDSFSPIAKNVTVHLFLAVAAVHDWPLQQMDVNNVFLHRYFLGLEIARSSTGIYVSQTKYVADIIHNTGLEHAKSVSTPFPQGFKWRIDSGALLTNPDSYRRRVRRLLYLGFTRPEISYSVQQLSQFLTRPCESHWQAALHIVRYLKGCPSLGLFLPSQTSFVLKTFCDADWASCTDTRRAALHITANPVFHERTKHIEIDCHLIRDAYKEGTLNPSPTCWGAVELILSQQSEDADRDRGEGTVTTTMVVPPASFVVEFIDAG</sequence>
<protein>
    <submittedName>
        <fullName evidence="2">Retrovirus-related Pol polyprotein from transposon RE1</fullName>
    </submittedName>
</protein>